<dbReference type="InterPro" id="IPR008271">
    <property type="entry name" value="Ser/Thr_kinase_AS"/>
</dbReference>
<dbReference type="GO" id="GO:0005524">
    <property type="term" value="F:ATP binding"/>
    <property type="evidence" value="ECO:0007669"/>
    <property type="project" value="UniProtKB-KW"/>
</dbReference>
<dbReference type="AlphaFoldDB" id="A0A8J5XS48"/>
<keyword evidence="8" id="KW-1185">Reference proteome</keyword>
<name>A0A8J5XS48_DIALT</name>
<dbReference type="Gene3D" id="1.10.510.10">
    <property type="entry name" value="Transferase(Phosphotransferase) domain 1"/>
    <property type="match status" value="1"/>
</dbReference>
<proteinExistence type="predicted"/>
<gene>
    <name evidence="7" type="ORF">KFE25_009119</name>
</gene>
<protein>
    <recommendedName>
        <fullName evidence="6">Protein kinase domain-containing protein</fullName>
    </recommendedName>
</protein>
<keyword evidence="5" id="KW-0067">ATP-binding</keyword>
<evidence type="ECO:0000259" key="6">
    <source>
        <dbReference type="PROSITE" id="PS50011"/>
    </source>
</evidence>
<feature type="domain" description="Protein kinase" evidence="6">
    <location>
        <begin position="17"/>
        <end position="300"/>
    </location>
</feature>
<dbReference type="SMART" id="SM00220">
    <property type="entry name" value="S_TKc"/>
    <property type="match status" value="1"/>
</dbReference>
<dbReference type="PROSITE" id="PS50011">
    <property type="entry name" value="PROTEIN_KINASE_DOM"/>
    <property type="match status" value="1"/>
</dbReference>
<evidence type="ECO:0000256" key="2">
    <source>
        <dbReference type="ARBA" id="ARBA00022679"/>
    </source>
</evidence>
<dbReference type="OrthoDB" id="539158at2759"/>
<dbReference type="InterPro" id="IPR011009">
    <property type="entry name" value="Kinase-like_dom_sf"/>
</dbReference>
<dbReference type="PANTHER" id="PTHR24346:SF82">
    <property type="entry name" value="KP78A-RELATED"/>
    <property type="match status" value="1"/>
</dbReference>
<dbReference type="GO" id="GO:0005737">
    <property type="term" value="C:cytoplasm"/>
    <property type="evidence" value="ECO:0007669"/>
    <property type="project" value="TreeGrafter"/>
</dbReference>
<sequence length="430" mass="45531">MRRSKRSSMLVRERYRVHAAKYLGHGSQGTVCRALDEISGVPLAAKLFSAAQAKAGAHEAEVLRRVDGCELVTAYVDFCELVKPSEDGEVSGVVLPPASVLLMEFVTGGDLLARLLAGGAVAELSARSVFADLACAIAHCHSRGIAHRDVKLENVLLDMDGRVKLADFGLAAIVRTRLDEAERLLLDRCGSKAYVAPEVIASSAQPYVGSAVDVWAAGVCLFAMVAAFFPFDIACPQRDWRVPHVLAAQAHGDSSCLVLFALAQRPCPFSQPLLDLLDRMLLFDARARASLDEVLRSAWLQALTDPDAGAWRAPNDAASELASDAAAATAEAQASETCVSGPQEELGAPVEVIVLDDTAGDVFRSVSLSRLDADQPGATTFDDVVTDADVYRSLALAVGLVPSGVSKAVPALCRMPACNGWAALGRDHVL</sequence>
<accession>A0A8J5XS48</accession>
<comment type="caution">
    <text evidence="7">The sequence shown here is derived from an EMBL/GenBank/DDBJ whole genome shotgun (WGS) entry which is preliminary data.</text>
</comment>
<evidence type="ECO:0000313" key="7">
    <source>
        <dbReference type="EMBL" id="KAG8470698.1"/>
    </source>
</evidence>
<evidence type="ECO:0000256" key="5">
    <source>
        <dbReference type="ARBA" id="ARBA00022840"/>
    </source>
</evidence>
<dbReference type="GO" id="GO:0035556">
    <property type="term" value="P:intracellular signal transduction"/>
    <property type="evidence" value="ECO:0007669"/>
    <property type="project" value="TreeGrafter"/>
</dbReference>
<evidence type="ECO:0000256" key="4">
    <source>
        <dbReference type="ARBA" id="ARBA00022777"/>
    </source>
</evidence>
<keyword evidence="1" id="KW-0723">Serine/threonine-protein kinase</keyword>
<keyword evidence="4" id="KW-0418">Kinase</keyword>
<evidence type="ECO:0000256" key="3">
    <source>
        <dbReference type="ARBA" id="ARBA00022741"/>
    </source>
</evidence>
<evidence type="ECO:0000256" key="1">
    <source>
        <dbReference type="ARBA" id="ARBA00022527"/>
    </source>
</evidence>
<dbReference type="EMBL" id="JAGTXO010000001">
    <property type="protein sequence ID" value="KAG8470698.1"/>
    <property type="molecule type" value="Genomic_DNA"/>
</dbReference>
<keyword evidence="3" id="KW-0547">Nucleotide-binding</keyword>
<dbReference type="SUPFAM" id="SSF56112">
    <property type="entry name" value="Protein kinase-like (PK-like)"/>
    <property type="match status" value="1"/>
</dbReference>
<organism evidence="7 8">
    <name type="scientific">Diacronema lutheri</name>
    <name type="common">Unicellular marine alga</name>
    <name type="synonym">Monochrysis lutheri</name>
    <dbReference type="NCBI Taxonomy" id="2081491"/>
    <lineage>
        <taxon>Eukaryota</taxon>
        <taxon>Haptista</taxon>
        <taxon>Haptophyta</taxon>
        <taxon>Pavlovophyceae</taxon>
        <taxon>Pavlovales</taxon>
        <taxon>Pavlovaceae</taxon>
        <taxon>Diacronema</taxon>
    </lineage>
</organism>
<dbReference type="Pfam" id="PF00069">
    <property type="entry name" value="Pkinase"/>
    <property type="match status" value="1"/>
</dbReference>
<keyword evidence="2" id="KW-0808">Transferase</keyword>
<dbReference type="PANTHER" id="PTHR24346">
    <property type="entry name" value="MAP/MICROTUBULE AFFINITY-REGULATING KINASE"/>
    <property type="match status" value="1"/>
</dbReference>
<evidence type="ECO:0000313" key="8">
    <source>
        <dbReference type="Proteomes" id="UP000751190"/>
    </source>
</evidence>
<reference evidence="7" key="1">
    <citation type="submission" date="2021-05" db="EMBL/GenBank/DDBJ databases">
        <title>The genome of the haptophyte Pavlova lutheri (Diacronema luteri, Pavlovales) - a model for lipid biosynthesis in eukaryotic algae.</title>
        <authorList>
            <person name="Hulatt C.J."/>
            <person name="Posewitz M.C."/>
        </authorList>
    </citation>
    <scope>NUCLEOTIDE SEQUENCE</scope>
    <source>
        <strain evidence="7">NIVA-4/92</strain>
    </source>
</reference>
<dbReference type="GO" id="GO:0004674">
    <property type="term" value="F:protein serine/threonine kinase activity"/>
    <property type="evidence" value="ECO:0007669"/>
    <property type="project" value="UniProtKB-KW"/>
</dbReference>
<dbReference type="InterPro" id="IPR000719">
    <property type="entry name" value="Prot_kinase_dom"/>
</dbReference>
<dbReference type="Proteomes" id="UP000751190">
    <property type="component" value="Unassembled WGS sequence"/>
</dbReference>
<dbReference type="PROSITE" id="PS00108">
    <property type="entry name" value="PROTEIN_KINASE_ST"/>
    <property type="match status" value="1"/>
</dbReference>